<keyword evidence="3" id="KW-1185">Reference proteome</keyword>
<evidence type="ECO:0000256" key="1">
    <source>
        <dbReference type="ARBA" id="ARBA00008007"/>
    </source>
</evidence>
<dbReference type="Proteomes" id="UP000009102">
    <property type="component" value="Chromosome"/>
</dbReference>
<dbReference type="HOGENOM" id="CLU_054549_0_0_6"/>
<keyword evidence="2" id="KW-0328">Glycosyltransferase</keyword>
<protein>
    <submittedName>
        <fullName evidence="2">Phosphoribosyltransferase</fullName>
    </submittedName>
</protein>
<dbReference type="InterPro" id="IPR029057">
    <property type="entry name" value="PRTase-like"/>
</dbReference>
<dbReference type="OrthoDB" id="9793412at2"/>
<dbReference type="EMBL" id="CP001801">
    <property type="protein sequence ID" value="ACX96913.1"/>
    <property type="molecule type" value="Genomic_DNA"/>
</dbReference>
<gene>
    <name evidence="2" type="ordered locus">Hneap_2095</name>
</gene>
<evidence type="ECO:0000313" key="2">
    <source>
        <dbReference type="EMBL" id="ACX96913.1"/>
    </source>
</evidence>
<dbReference type="KEGG" id="hna:Hneap_2095"/>
<name>D0KVT3_HALNC</name>
<dbReference type="InterPro" id="IPR000836">
    <property type="entry name" value="PRTase_dom"/>
</dbReference>
<proteinExistence type="inferred from homology"/>
<dbReference type="GO" id="GO:0016757">
    <property type="term" value="F:glycosyltransferase activity"/>
    <property type="evidence" value="ECO:0007669"/>
    <property type="project" value="UniProtKB-KW"/>
</dbReference>
<dbReference type="STRING" id="555778.Hneap_2095"/>
<sequence length="247" mass="27209">MNRLAGLTRFLVPAPCYLCGTASVAVDGLCARCADDLSTENRAVPHRCPQCAIQVSEAGQRCAACLRHPPSFDFSVAGQDFKTASRFLIHQFKYRKDSGVLDALMRALFSSIERAYPQRQDDSKDWPDVLIPMPIHPDRRRVRGFNQARLIADRVGNRFDLPVHGKAVMRSGSSKSQSGLSAIDRRKSLKNAFEVREHLPQHVAIVDDVMTTGSSADALAYALKRAGVGRVTVWVLARTPAPGDIPR</sequence>
<dbReference type="CDD" id="cd06223">
    <property type="entry name" value="PRTases_typeI"/>
    <property type="match status" value="1"/>
</dbReference>
<organism evidence="2 3">
    <name type="scientific">Halothiobacillus neapolitanus (strain ATCC 23641 / DSM 15147 / CIP 104769 / NCIMB 8539 / c2)</name>
    <name type="common">Thiobacillus neapolitanus</name>
    <dbReference type="NCBI Taxonomy" id="555778"/>
    <lineage>
        <taxon>Bacteria</taxon>
        <taxon>Pseudomonadati</taxon>
        <taxon>Pseudomonadota</taxon>
        <taxon>Gammaproteobacteria</taxon>
        <taxon>Chromatiales</taxon>
        <taxon>Halothiobacillaceae</taxon>
        <taxon>Halothiobacillus</taxon>
    </lineage>
</organism>
<dbReference type="RefSeq" id="WP_012824945.1">
    <property type="nucleotide sequence ID" value="NC_013422.1"/>
</dbReference>
<dbReference type="Gene3D" id="3.40.50.2020">
    <property type="match status" value="1"/>
</dbReference>
<accession>D0KVT3</accession>
<dbReference type="AlphaFoldDB" id="D0KVT3"/>
<evidence type="ECO:0000313" key="3">
    <source>
        <dbReference type="Proteomes" id="UP000009102"/>
    </source>
</evidence>
<reference evidence="2 3" key="1">
    <citation type="submission" date="2009-10" db="EMBL/GenBank/DDBJ databases">
        <title>Complete sequence of Halothiobacillus neapolitanus c2.</title>
        <authorList>
            <consortium name="US DOE Joint Genome Institute"/>
            <person name="Lucas S."/>
            <person name="Copeland A."/>
            <person name="Lapidus A."/>
            <person name="Glavina del Rio T."/>
            <person name="Tice H."/>
            <person name="Bruce D."/>
            <person name="Goodwin L."/>
            <person name="Pitluck S."/>
            <person name="Davenport K."/>
            <person name="Brettin T."/>
            <person name="Detter J.C."/>
            <person name="Han C."/>
            <person name="Tapia R."/>
            <person name="Larimer F."/>
            <person name="Land M."/>
            <person name="Hauser L."/>
            <person name="Kyrpides N."/>
            <person name="Mikhailova N."/>
            <person name="Kerfeld C."/>
            <person name="Cannon G."/>
            <person name="Heinhort S."/>
        </authorList>
    </citation>
    <scope>NUCLEOTIDE SEQUENCE [LARGE SCALE GENOMIC DNA]</scope>
    <source>
        <strain evidence="3">ATCC 23641 / c2</strain>
    </source>
</reference>
<dbReference type="SUPFAM" id="SSF53271">
    <property type="entry name" value="PRTase-like"/>
    <property type="match status" value="1"/>
</dbReference>
<comment type="similarity">
    <text evidence="1">Belongs to the ComF/GntX family.</text>
</comment>
<dbReference type="eggNOG" id="COG1040">
    <property type="taxonomic scope" value="Bacteria"/>
</dbReference>
<dbReference type="PANTHER" id="PTHR47505">
    <property type="entry name" value="DNA UTILIZATION PROTEIN YHGH"/>
    <property type="match status" value="1"/>
</dbReference>
<keyword evidence="2" id="KW-0808">Transferase</keyword>
<dbReference type="InterPro" id="IPR051910">
    <property type="entry name" value="ComF/GntX_DNA_util-trans"/>
</dbReference>
<dbReference type="PANTHER" id="PTHR47505:SF1">
    <property type="entry name" value="DNA UTILIZATION PROTEIN YHGH"/>
    <property type="match status" value="1"/>
</dbReference>